<feature type="region of interest" description="Disordered" evidence="1">
    <location>
        <begin position="48"/>
        <end position="85"/>
    </location>
</feature>
<name>A0AAW2WEJ3_9LAMI</name>
<accession>A0AAW2WEJ3</accession>
<dbReference type="EMBL" id="JACGWN010000008">
    <property type="protein sequence ID" value="KAL0440134.1"/>
    <property type="molecule type" value="Genomic_DNA"/>
</dbReference>
<sequence>MGGLIRKCMIMSLKEFVLPPCCISRGRDRLRAVVGQVRVVGECHTSSYGKGSRQSRGVRRRGCRPRARILGSAPRKRSHGSSLIE</sequence>
<reference evidence="2" key="1">
    <citation type="submission" date="2020-06" db="EMBL/GenBank/DDBJ databases">
        <authorList>
            <person name="Li T."/>
            <person name="Hu X."/>
            <person name="Zhang T."/>
            <person name="Song X."/>
            <person name="Zhang H."/>
            <person name="Dai N."/>
            <person name="Sheng W."/>
            <person name="Hou X."/>
            <person name="Wei L."/>
        </authorList>
    </citation>
    <scope>NUCLEOTIDE SEQUENCE</scope>
    <source>
        <strain evidence="2">KEN1</strain>
        <tissue evidence="2">Leaf</tissue>
    </source>
</reference>
<proteinExistence type="predicted"/>
<organism evidence="2">
    <name type="scientific">Sesamum latifolium</name>
    <dbReference type="NCBI Taxonomy" id="2727402"/>
    <lineage>
        <taxon>Eukaryota</taxon>
        <taxon>Viridiplantae</taxon>
        <taxon>Streptophyta</taxon>
        <taxon>Embryophyta</taxon>
        <taxon>Tracheophyta</taxon>
        <taxon>Spermatophyta</taxon>
        <taxon>Magnoliopsida</taxon>
        <taxon>eudicotyledons</taxon>
        <taxon>Gunneridae</taxon>
        <taxon>Pentapetalae</taxon>
        <taxon>asterids</taxon>
        <taxon>lamiids</taxon>
        <taxon>Lamiales</taxon>
        <taxon>Pedaliaceae</taxon>
        <taxon>Sesamum</taxon>
    </lineage>
</organism>
<protein>
    <submittedName>
        <fullName evidence="2">Uncharacterized protein</fullName>
    </submittedName>
</protein>
<feature type="compositionally biased region" description="Basic residues" evidence="1">
    <location>
        <begin position="56"/>
        <end position="67"/>
    </location>
</feature>
<comment type="caution">
    <text evidence="2">The sequence shown here is derived from an EMBL/GenBank/DDBJ whole genome shotgun (WGS) entry which is preliminary data.</text>
</comment>
<evidence type="ECO:0000256" key="1">
    <source>
        <dbReference type="SAM" id="MobiDB-lite"/>
    </source>
</evidence>
<evidence type="ECO:0000313" key="2">
    <source>
        <dbReference type="EMBL" id="KAL0440134.1"/>
    </source>
</evidence>
<dbReference type="AlphaFoldDB" id="A0AAW2WEJ3"/>
<reference evidence="2" key="2">
    <citation type="journal article" date="2024" name="Plant">
        <title>Genomic evolution and insights into agronomic trait innovations of Sesamum species.</title>
        <authorList>
            <person name="Miao H."/>
            <person name="Wang L."/>
            <person name="Qu L."/>
            <person name="Liu H."/>
            <person name="Sun Y."/>
            <person name="Le M."/>
            <person name="Wang Q."/>
            <person name="Wei S."/>
            <person name="Zheng Y."/>
            <person name="Lin W."/>
            <person name="Duan Y."/>
            <person name="Cao H."/>
            <person name="Xiong S."/>
            <person name="Wang X."/>
            <person name="Wei L."/>
            <person name="Li C."/>
            <person name="Ma Q."/>
            <person name="Ju M."/>
            <person name="Zhao R."/>
            <person name="Li G."/>
            <person name="Mu C."/>
            <person name="Tian Q."/>
            <person name="Mei H."/>
            <person name="Zhang T."/>
            <person name="Gao T."/>
            <person name="Zhang H."/>
        </authorList>
    </citation>
    <scope>NUCLEOTIDE SEQUENCE</scope>
    <source>
        <strain evidence="2">KEN1</strain>
    </source>
</reference>
<gene>
    <name evidence="2" type="ORF">Slati_2496400</name>
</gene>